<gene>
    <name evidence="1" type="ORF">LOCC1_G004697</name>
</gene>
<dbReference type="EMBL" id="QGMI01000285">
    <property type="protein sequence ID" value="TVY43332.1"/>
    <property type="molecule type" value="Genomic_DNA"/>
</dbReference>
<dbReference type="PANTHER" id="PTHR42052">
    <property type="entry name" value="ABM DOMAIN-CONTAINING PROTEIN"/>
    <property type="match status" value="1"/>
</dbReference>
<dbReference type="AlphaFoldDB" id="A0A8H8UGS4"/>
<keyword evidence="2" id="KW-1185">Reference proteome</keyword>
<comment type="caution">
    <text evidence="1">The sequence shown here is derived from an EMBL/GenBank/DDBJ whole genome shotgun (WGS) entry which is preliminary data.</text>
</comment>
<protein>
    <recommendedName>
        <fullName evidence="3">ABM domain-containing protein</fullName>
    </recommendedName>
</protein>
<name>A0A8H8UGS4_9HELO</name>
<accession>A0A8H8UGS4</accession>
<dbReference type="OrthoDB" id="3542212at2759"/>
<feature type="non-terminal residue" evidence="1">
    <location>
        <position position="1"/>
    </location>
</feature>
<evidence type="ECO:0000313" key="1">
    <source>
        <dbReference type="EMBL" id="TVY43332.1"/>
    </source>
</evidence>
<proteinExistence type="predicted"/>
<organism evidence="1 2">
    <name type="scientific">Lachnellula occidentalis</name>
    <dbReference type="NCBI Taxonomy" id="215460"/>
    <lineage>
        <taxon>Eukaryota</taxon>
        <taxon>Fungi</taxon>
        <taxon>Dikarya</taxon>
        <taxon>Ascomycota</taxon>
        <taxon>Pezizomycotina</taxon>
        <taxon>Leotiomycetes</taxon>
        <taxon>Helotiales</taxon>
        <taxon>Lachnaceae</taxon>
        <taxon>Lachnellula</taxon>
    </lineage>
</organism>
<sequence length="205" mass="22606">LLPLKTPPPLSEDLLDKLSTAQSVLSSSGHPFHFYQQIEDPSFLYIIGTWDSPATHAQFLPSAPNQQLLASLTPFISLSEILMYHIDTDISAPVPGKKGVLEAQTISLNRHFVEAGKKGAFGERCGEVKRVLEGYTEPFCVVGGWRIEKDVEKEGQEEWVLLSGFESAEHYSAFAETKGTKVYEGIAGIAGAFEVRHLRRLEGMS</sequence>
<dbReference type="Gene3D" id="3.30.70.100">
    <property type="match status" value="2"/>
</dbReference>
<evidence type="ECO:0008006" key="3">
    <source>
        <dbReference type="Google" id="ProtNLM"/>
    </source>
</evidence>
<evidence type="ECO:0000313" key="2">
    <source>
        <dbReference type="Proteomes" id="UP000443090"/>
    </source>
</evidence>
<reference evidence="1 2" key="1">
    <citation type="submission" date="2018-05" db="EMBL/GenBank/DDBJ databases">
        <title>Genome sequencing and assembly of the regulated plant pathogen Lachnellula willkommii and related sister species for the development of diagnostic species identification markers.</title>
        <authorList>
            <person name="Giroux E."/>
            <person name="Bilodeau G."/>
        </authorList>
    </citation>
    <scope>NUCLEOTIDE SEQUENCE [LARGE SCALE GENOMIC DNA]</scope>
    <source>
        <strain evidence="1 2">CBS 160.35</strain>
    </source>
</reference>
<dbReference type="Proteomes" id="UP000443090">
    <property type="component" value="Unassembled WGS sequence"/>
</dbReference>
<dbReference type="PANTHER" id="PTHR42052:SF1">
    <property type="entry name" value="ABM DOMAIN-CONTAINING PROTEIN"/>
    <property type="match status" value="1"/>
</dbReference>